<dbReference type="Proteomes" id="UP000595260">
    <property type="component" value="Segment"/>
</dbReference>
<protein>
    <submittedName>
        <fullName evidence="1">Uncharacterized protein</fullName>
    </submittedName>
</protein>
<name>A0A7T3KCL7_9CAUD</name>
<accession>A0A7T3KCL7</accession>
<organism evidence="1 2">
    <name type="scientific">Mycobacterium phage Plumbus</name>
    <dbReference type="NCBI Taxonomy" id="2790994"/>
    <lineage>
        <taxon>Viruses</taxon>
        <taxon>Duplodnaviria</taxon>
        <taxon>Heunggongvirae</taxon>
        <taxon>Uroviricota</taxon>
        <taxon>Caudoviricetes</taxon>
        <taxon>Gracegardnervirinae</taxon>
        <taxon>Cheoctovirus</taxon>
        <taxon>Cheoctovirus plumbus</taxon>
    </lineage>
</organism>
<proteinExistence type="predicted"/>
<reference evidence="1 2" key="1">
    <citation type="submission" date="2020-10" db="EMBL/GenBank/DDBJ databases">
        <authorList>
            <person name="Wienberg J."/>
            <person name="Greenwald C."/>
            <person name="Quisar M."/>
            <person name="Schmidt R."/>
            <person name="Edgar R.-M."/>
            <person name="McLean J."/>
            <person name="Galen K."/>
            <person name="Rosenstock H."/>
            <person name="Mangione S."/>
            <person name="Singelton D."/>
            <person name="Kiesel J."/>
            <person name="Silver-Beck N."/>
            <person name="Perez N."/>
            <person name="Kovalsji J.M."/>
            <person name="Zack K.M."/>
            <person name="Garlena R.A."/>
            <person name="Russell D.A."/>
            <person name="Pope W.H."/>
            <person name="Jacobs-Sera D."/>
            <person name="Hatfull G.F."/>
        </authorList>
    </citation>
    <scope>NUCLEOTIDE SEQUENCE [LARGE SCALE GENOMIC DNA]</scope>
</reference>
<dbReference type="GeneID" id="65132364"/>
<dbReference type="EMBL" id="MW055915">
    <property type="protein sequence ID" value="QPX62739.1"/>
    <property type="molecule type" value="Genomic_DNA"/>
</dbReference>
<evidence type="ECO:0000313" key="2">
    <source>
        <dbReference type="Proteomes" id="UP000595260"/>
    </source>
</evidence>
<dbReference type="RefSeq" id="YP_010113825.1">
    <property type="nucleotide sequence ID" value="NC_055909.1"/>
</dbReference>
<dbReference type="KEGG" id="vg:65132364"/>
<keyword evidence="2" id="KW-1185">Reference proteome</keyword>
<evidence type="ECO:0000313" key="1">
    <source>
        <dbReference type="EMBL" id="QPX62739.1"/>
    </source>
</evidence>
<gene>
    <name evidence="1" type="primary">42</name>
    <name evidence="1" type="ORF">SEA_PLUMBUS_42</name>
</gene>
<sequence>MAQGAMNMAAELSKMLEDADLKMVYRRPLRCEACGKFCTHLNEVWRNPYQNGIDHSECDTCYSRRMGA</sequence>